<dbReference type="InterPro" id="IPR036761">
    <property type="entry name" value="TTHA0802/YceI-like_sf"/>
</dbReference>
<feature type="domain" description="Lipid/polyisoprenoid-binding YceI-like" evidence="2">
    <location>
        <begin position="23"/>
        <end position="179"/>
    </location>
</feature>
<dbReference type="RefSeq" id="WP_011642772.1">
    <property type="nucleotide sequence ID" value="NC_008347.1"/>
</dbReference>
<dbReference type="eggNOG" id="COG2353">
    <property type="taxonomic scope" value="Bacteria"/>
</dbReference>
<feature type="chain" id="PRO_5004168398" evidence="1">
    <location>
        <begin position="22"/>
        <end position="182"/>
    </location>
</feature>
<feature type="signal peptide" evidence="1">
    <location>
        <begin position="1"/>
        <end position="21"/>
    </location>
</feature>
<dbReference type="SUPFAM" id="SSF101874">
    <property type="entry name" value="YceI-like"/>
    <property type="match status" value="1"/>
</dbReference>
<dbReference type="HOGENOM" id="CLU_071003_5_1_5"/>
<reference evidence="3 4" key="1">
    <citation type="submission" date="2006-08" db="EMBL/GenBank/DDBJ databases">
        <title>Complete sequence of Maricaulis maris MCS10.</title>
        <authorList>
            <consortium name="US DOE Joint Genome Institute"/>
            <person name="Copeland A."/>
            <person name="Lucas S."/>
            <person name="Lapidus A."/>
            <person name="Barry K."/>
            <person name="Detter J.C."/>
            <person name="Glavina del Rio T."/>
            <person name="Hammon N."/>
            <person name="Israni S."/>
            <person name="Dalin E."/>
            <person name="Tice H."/>
            <person name="Pitluck S."/>
            <person name="Saunders E."/>
            <person name="Brettin T."/>
            <person name="Bruce D."/>
            <person name="Han C."/>
            <person name="Tapia R."/>
            <person name="Gilna P."/>
            <person name="Schmutz J."/>
            <person name="Larimer F."/>
            <person name="Land M."/>
            <person name="Hauser L."/>
            <person name="Kyrpides N."/>
            <person name="Mikhailova N."/>
            <person name="Viollier P."/>
            <person name="Stephens C."/>
            <person name="Richardson P."/>
        </authorList>
    </citation>
    <scope>NUCLEOTIDE SEQUENCE [LARGE SCALE GENOMIC DNA]</scope>
    <source>
        <strain evidence="3 4">MCS10</strain>
    </source>
</reference>
<organism evidence="3 4">
    <name type="scientific">Maricaulis maris (strain MCS10)</name>
    <name type="common">Caulobacter maris</name>
    <dbReference type="NCBI Taxonomy" id="394221"/>
    <lineage>
        <taxon>Bacteria</taxon>
        <taxon>Pseudomonadati</taxon>
        <taxon>Pseudomonadota</taxon>
        <taxon>Alphaproteobacteria</taxon>
        <taxon>Maricaulales</taxon>
        <taxon>Maricaulaceae</taxon>
        <taxon>Maricaulis</taxon>
    </lineage>
</organism>
<dbReference type="PANTHER" id="PTHR34406:SF1">
    <property type="entry name" value="PROTEIN YCEI"/>
    <property type="match status" value="1"/>
</dbReference>
<dbReference type="KEGG" id="mmr:Mmar10_0832"/>
<dbReference type="PANTHER" id="PTHR34406">
    <property type="entry name" value="PROTEIN YCEI"/>
    <property type="match status" value="1"/>
</dbReference>
<dbReference type="Pfam" id="PF04264">
    <property type="entry name" value="YceI"/>
    <property type="match status" value="1"/>
</dbReference>
<dbReference type="EMBL" id="CP000449">
    <property type="protein sequence ID" value="ABI65125.1"/>
    <property type="molecule type" value="Genomic_DNA"/>
</dbReference>
<evidence type="ECO:0000313" key="4">
    <source>
        <dbReference type="Proteomes" id="UP000001964"/>
    </source>
</evidence>
<dbReference type="InterPro" id="IPR007372">
    <property type="entry name" value="Lipid/polyisoprenoid-bd_YceI"/>
</dbReference>
<gene>
    <name evidence="3" type="ordered locus">Mmar10_0832</name>
</gene>
<dbReference type="Proteomes" id="UP000001964">
    <property type="component" value="Chromosome"/>
</dbReference>
<dbReference type="STRING" id="394221.Mmar10_0832"/>
<proteinExistence type="predicted"/>
<dbReference type="OrthoDB" id="1247465at2"/>
<name>Q0ARG2_MARMM</name>
<protein>
    <submittedName>
        <fullName evidence="3">YceI family protein</fullName>
    </submittedName>
</protein>
<keyword evidence="4" id="KW-1185">Reference proteome</keyword>
<sequence precursor="true">MLRTTLIALTALAALTVPAMAQDWTIDPDVSSVGFETTVSGGSVSGEFDSWTAEITLDPADLDAARIIASVTTASGSTGNRQMDDSMLSNAGLNPTDYETASFVSDDIRATDTGYEAHGVMTIRGTERELVMPFTLDIADGRAVADASFVIIRSEFGVGGSSWGSAAAEVSMVLHIEADAAD</sequence>
<keyword evidence="1" id="KW-0732">Signal</keyword>
<accession>Q0ARG2</accession>
<evidence type="ECO:0000259" key="2">
    <source>
        <dbReference type="SMART" id="SM00867"/>
    </source>
</evidence>
<evidence type="ECO:0000256" key="1">
    <source>
        <dbReference type="SAM" id="SignalP"/>
    </source>
</evidence>
<dbReference type="Gene3D" id="2.40.128.110">
    <property type="entry name" value="Lipid/polyisoprenoid-binding, YceI-like"/>
    <property type="match status" value="1"/>
</dbReference>
<dbReference type="AlphaFoldDB" id="Q0ARG2"/>
<dbReference type="SMART" id="SM00867">
    <property type="entry name" value="YceI"/>
    <property type="match status" value="1"/>
</dbReference>
<evidence type="ECO:0000313" key="3">
    <source>
        <dbReference type="EMBL" id="ABI65125.1"/>
    </source>
</evidence>